<evidence type="ECO:0000256" key="2">
    <source>
        <dbReference type="ARBA" id="ARBA00022527"/>
    </source>
</evidence>
<dbReference type="Pfam" id="PF08477">
    <property type="entry name" value="Roc"/>
    <property type="match status" value="1"/>
</dbReference>
<evidence type="ECO:0000256" key="9">
    <source>
        <dbReference type="ARBA" id="ARBA00047899"/>
    </source>
</evidence>
<keyword evidence="8" id="KW-0067">ATP-binding</keyword>
<dbReference type="Pfam" id="PF00560">
    <property type="entry name" value="LRR_1"/>
    <property type="match status" value="1"/>
</dbReference>
<evidence type="ECO:0000256" key="1">
    <source>
        <dbReference type="ARBA" id="ARBA00012513"/>
    </source>
</evidence>
<keyword evidence="13" id="KW-1185">Reference proteome</keyword>
<dbReference type="HOGENOM" id="CLU_433214_0_0_1"/>
<dbReference type="Proteomes" id="UP000001593">
    <property type="component" value="Unassembled WGS sequence"/>
</dbReference>
<organism evidence="12 13">
    <name type="scientific">Nematostella vectensis</name>
    <name type="common">Starlet sea anemone</name>
    <dbReference type="NCBI Taxonomy" id="45351"/>
    <lineage>
        <taxon>Eukaryota</taxon>
        <taxon>Metazoa</taxon>
        <taxon>Cnidaria</taxon>
        <taxon>Anthozoa</taxon>
        <taxon>Hexacorallia</taxon>
        <taxon>Actiniaria</taxon>
        <taxon>Edwardsiidae</taxon>
        <taxon>Nematostella</taxon>
    </lineage>
</organism>
<reference evidence="12 13" key="1">
    <citation type="journal article" date="2007" name="Science">
        <title>Sea anemone genome reveals ancestral eumetazoan gene repertoire and genomic organization.</title>
        <authorList>
            <person name="Putnam N.H."/>
            <person name="Srivastava M."/>
            <person name="Hellsten U."/>
            <person name="Dirks B."/>
            <person name="Chapman J."/>
            <person name="Salamov A."/>
            <person name="Terry A."/>
            <person name="Shapiro H."/>
            <person name="Lindquist E."/>
            <person name="Kapitonov V.V."/>
            <person name="Jurka J."/>
            <person name="Genikhovich G."/>
            <person name="Grigoriev I.V."/>
            <person name="Lucas S.M."/>
            <person name="Steele R.E."/>
            <person name="Finnerty J.R."/>
            <person name="Technau U."/>
            <person name="Martindale M.Q."/>
            <person name="Rokhsar D.S."/>
        </authorList>
    </citation>
    <scope>NUCLEOTIDE SEQUENCE [LARGE SCALE GENOMIC DNA]</scope>
    <source>
        <strain evidence="13">CH2 X CH6</strain>
    </source>
</reference>
<dbReference type="PANTHER" id="PTHR48051">
    <property type="match status" value="1"/>
</dbReference>
<dbReference type="Gene3D" id="3.30.70.1390">
    <property type="entry name" value="ROC domain from the Parkinson's disease-associated leucine-rich repeat kinase 2"/>
    <property type="match status" value="1"/>
</dbReference>
<dbReference type="InterPro" id="IPR003591">
    <property type="entry name" value="Leu-rich_rpt_typical-subtyp"/>
</dbReference>
<dbReference type="Gene3D" id="3.80.10.10">
    <property type="entry name" value="Ribonuclease Inhibitor"/>
    <property type="match status" value="2"/>
</dbReference>
<dbReference type="AlphaFoldDB" id="A7SWE1"/>
<dbReference type="InterPro" id="IPR027417">
    <property type="entry name" value="P-loop_NTPase"/>
</dbReference>
<evidence type="ECO:0000256" key="5">
    <source>
        <dbReference type="ARBA" id="ARBA00022737"/>
    </source>
</evidence>
<dbReference type="InterPro" id="IPR050216">
    <property type="entry name" value="LRR_domain-containing"/>
</dbReference>
<evidence type="ECO:0000259" key="11">
    <source>
        <dbReference type="PROSITE" id="PS51424"/>
    </source>
</evidence>
<dbReference type="PhylomeDB" id="A7SWE1"/>
<evidence type="ECO:0000256" key="10">
    <source>
        <dbReference type="ARBA" id="ARBA00048679"/>
    </source>
</evidence>
<dbReference type="eggNOG" id="KOG0619">
    <property type="taxonomic scope" value="Eukaryota"/>
</dbReference>
<dbReference type="PROSITE" id="PS51424">
    <property type="entry name" value="ROC"/>
    <property type="match status" value="1"/>
</dbReference>
<gene>
    <name evidence="12" type="ORF">NEMVEDRAFT_v1g135193</name>
</gene>
<dbReference type="SUPFAM" id="SSF52058">
    <property type="entry name" value="L domain-like"/>
    <property type="match status" value="1"/>
</dbReference>
<dbReference type="Gene3D" id="3.40.50.300">
    <property type="entry name" value="P-loop containing nucleotide triphosphate hydrolases"/>
    <property type="match status" value="1"/>
</dbReference>
<dbReference type="InterPro" id="IPR032675">
    <property type="entry name" value="LRR_dom_sf"/>
</dbReference>
<keyword evidence="4" id="KW-0808">Transferase</keyword>
<feature type="non-terminal residue" evidence="12">
    <location>
        <position position="647"/>
    </location>
</feature>
<keyword evidence="5" id="KW-0677">Repeat</keyword>
<name>A7SWE1_NEMVE</name>
<dbReference type="GO" id="GO:0004674">
    <property type="term" value="F:protein serine/threonine kinase activity"/>
    <property type="evidence" value="ECO:0007669"/>
    <property type="project" value="UniProtKB-KW"/>
</dbReference>
<dbReference type="SUPFAM" id="SSF52540">
    <property type="entry name" value="P-loop containing nucleoside triphosphate hydrolases"/>
    <property type="match status" value="1"/>
</dbReference>
<dbReference type="SMART" id="SM00369">
    <property type="entry name" value="LRR_TYP"/>
    <property type="match status" value="2"/>
</dbReference>
<evidence type="ECO:0000256" key="4">
    <source>
        <dbReference type="ARBA" id="ARBA00022679"/>
    </source>
</evidence>
<dbReference type="GO" id="GO:0009966">
    <property type="term" value="P:regulation of signal transduction"/>
    <property type="evidence" value="ECO:0007669"/>
    <property type="project" value="UniProtKB-ARBA"/>
</dbReference>
<dbReference type="PROSITE" id="PS51450">
    <property type="entry name" value="LRR"/>
    <property type="match status" value="2"/>
</dbReference>
<evidence type="ECO:0000256" key="3">
    <source>
        <dbReference type="ARBA" id="ARBA00022614"/>
    </source>
</evidence>
<evidence type="ECO:0000256" key="8">
    <source>
        <dbReference type="ARBA" id="ARBA00022840"/>
    </source>
</evidence>
<dbReference type="eggNOG" id="KOG0192">
    <property type="taxonomic scope" value="Eukaryota"/>
</dbReference>
<dbReference type="GO" id="GO:0005737">
    <property type="term" value="C:cytoplasm"/>
    <property type="evidence" value="ECO:0000318"/>
    <property type="project" value="GO_Central"/>
</dbReference>
<feature type="non-terminal residue" evidence="12">
    <location>
        <position position="1"/>
    </location>
</feature>
<dbReference type="PRINTS" id="PR00449">
    <property type="entry name" value="RASTRNSFRMNG"/>
</dbReference>
<keyword evidence="3" id="KW-0433">Leucine-rich repeat</keyword>
<keyword evidence="6" id="KW-0547">Nucleotide-binding</keyword>
<evidence type="ECO:0000313" key="12">
    <source>
        <dbReference type="EMBL" id="EDO31971.1"/>
    </source>
</evidence>
<dbReference type="Pfam" id="PF13855">
    <property type="entry name" value="LRR_8"/>
    <property type="match status" value="1"/>
</dbReference>
<evidence type="ECO:0000256" key="7">
    <source>
        <dbReference type="ARBA" id="ARBA00022777"/>
    </source>
</evidence>
<dbReference type="InterPro" id="IPR001611">
    <property type="entry name" value="Leu-rich_rpt"/>
</dbReference>
<keyword evidence="2" id="KW-0723">Serine/threonine-protein kinase</keyword>
<comment type="catalytic activity">
    <reaction evidence="10">
        <text>L-seryl-[protein] + ATP = O-phospho-L-seryl-[protein] + ADP + H(+)</text>
        <dbReference type="Rhea" id="RHEA:17989"/>
        <dbReference type="Rhea" id="RHEA-COMP:9863"/>
        <dbReference type="Rhea" id="RHEA-COMP:11604"/>
        <dbReference type="ChEBI" id="CHEBI:15378"/>
        <dbReference type="ChEBI" id="CHEBI:29999"/>
        <dbReference type="ChEBI" id="CHEBI:30616"/>
        <dbReference type="ChEBI" id="CHEBI:83421"/>
        <dbReference type="ChEBI" id="CHEBI:456216"/>
        <dbReference type="EC" id="2.7.11.1"/>
    </reaction>
</comment>
<dbReference type="InParanoid" id="A7SWE1"/>
<proteinExistence type="predicted"/>
<accession>A7SWE1</accession>
<sequence>IQSASSLVKLFLSNNKLKEFPMPWKCPLETLDLSYNSFTSFVCSVDMVWANSLLYLNLSHNHLDAISGNVCQLNALQELNVSHNKIRRLPQDRYWCCTNLHKLDLSYNKVLTAKYQGDGTGFTLRQRLFKTPSQEEYQEASTDCEFPVDLFAPTLETLLLNDNGLLVVPPSVCRLTNLNELDLSNNPDLRTLPPQLGNLRDCWQLRLNKLTLTELPKHVRPGVLSKDTLAFLRATLRKSVPYYRMKLMVVGIQGYGKTTLLAALKGQPLPSNLSTVGIVVDEWSVQISTSLLSRIGITSGIGPTITLSTWDLAGQSVYYAAHQMFLTPSTLYLAVWNATLGEEGVENLRSWLLNIKARAPYSDVIIIGTHLDRIPRASRESRVKELNHMIMKRYDTKGFPKIVGYTVVSAVTGEGITELKELIYKKAINSKEQGQLVIGKQVPLSYIQLQDAIRHEADRRREARKPPILLEEEMLALAAGNKDNDIHDHEELALATRFLHDNGVLLHYNDQLRGLNTLYFIDPAWVCDLIASIVTVREKNGYVRDGIMLTSNVRMVLRDPRFPPNFIPQYLQLMERFEIALTLDDFQILIPSMLPHEAPGMKMNELYRLFQRTSPDNSHDSIQRNYQMAYVPSGLWSRLITRLLVSL</sequence>
<evidence type="ECO:0000256" key="6">
    <source>
        <dbReference type="ARBA" id="ARBA00022741"/>
    </source>
</evidence>
<dbReference type="Pfam" id="PF16095">
    <property type="entry name" value="COR-A"/>
    <property type="match status" value="1"/>
</dbReference>
<dbReference type="EC" id="2.7.11.1" evidence="1"/>
<dbReference type="GO" id="GO:0005524">
    <property type="term" value="F:ATP binding"/>
    <property type="evidence" value="ECO:0007669"/>
    <property type="project" value="UniProtKB-KW"/>
</dbReference>
<evidence type="ECO:0000313" key="13">
    <source>
        <dbReference type="Proteomes" id="UP000001593"/>
    </source>
</evidence>
<comment type="catalytic activity">
    <reaction evidence="9">
        <text>L-threonyl-[protein] + ATP = O-phospho-L-threonyl-[protein] + ADP + H(+)</text>
        <dbReference type="Rhea" id="RHEA:46608"/>
        <dbReference type="Rhea" id="RHEA-COMP:11060"/>
        <dbReference type="Rhea" id="RHEA-COMP:11605"/>
        <dbReference type="ChEBI" id="CHEBI:15378"/>
        <dbReference type="ChEBI" id="CHEBI:30013"/>
        <dbReference type="ChEBI" id="CHEBI:30616"/>
        <dbReference type="ChEBI" id="CHEBI:61977"/>
        <dbReference type="ChEBI" id="CHEBI:456216"/>
        <dbReference type="EC" id="2.7.11.1"/>
    </reaction>
</comment>
<dbReference type="STRING" id="45351.A7SWE1"/>
<dbReference type="OMA" id="HARASHC"/>
<keyword evidence="7" id="KW-0418">Kinase</keyword>
<dbReference type="InterPro" id="IPR032171">
    <property type="entry name" value="COR-A"/>
</dbReference>
<dbReference type="EMBL" id="DS469858">
    <property type="protein sequence ID" value="EDO31971.1"/>
    <property type="molecule type" value="Genomic_DNA"/>
</dbReference>
<protein>
    <recommendedName>
        <fullName evidence="1">non-specific serine/threonine protein kinase</fullName>
        <ecNumber evidence="1">2.7.11.1</ecNumber>
    </recommendedName>
</protein>
<dbReference type="PANTHER" id="PTHR48051:SF54">
    <property type="entry name" value="LEUCINE-RICH REPEAT-CONTAINING PROTEIN"/>
    <property type="match status" value="1"/>
</dbReference>
<feature type="domain" description="Roc" evidence="11">
    <location>
        <begin position="238"/>
        <end position="430"/>
    </location>
</feature>
<dbReference type="InterPro" id="IPR020859">
    <property type="entry name" value="ROC"/>
</dbReference>